<feature type="domain" description="PGG" evidence="1">
    <location>
        <begin position="100"/>
        <end position="133"/>
    </location>
</feature>
<comment type="caution">
    <text evidence="2">The sequence shown here is derived from an EMBL/GenBank/DDBJ whole genome shotgun (WGS) entry which is preliminary data.</text>
</comment>
<dbReference type="Proteomes" id="UP001168098">
    <property type="component" value="Unassembled WGS sequence"/>
</dbReference>
<protein>
    <recommendedName>
        <fullName evidence="1">PGG domain-containing protein</fullName>
    </recommendedName>
</protein>
<dbReference type="AlphaFoldDB" id="A0AA38ZW18"/>
<name>A0AA38ZW18_VITRO</name>
<evidence type="ECO:0000259" key="1">
    <source>
        <dbReference type="Pfam" id="PF13962"/>
    </source>
</evidence>
<sequence length="142" mass="15751">MESSRSKKCSSQACHCICWKCNNFNPSVGTKNCLDLYPMATHGIDSGKNHIVLLPMENRHSHVYELLLKRNILKDILYLFQTIKHIFSHEHEDLVQKGGQWLASKANSFPVVATLVATVAFTTSAAVPGGTKKTALHIFAIS</sequence>
<dbReference type="PANTHER" id="PTHR24177">
    <property type="entry name" value="CASKIN"/>
    <property type="match status" value="1"/>
</dbReference>
<keyword evidence="3" id="KW-1185">Reference proteome</keyword>
<evidence type="ECO:0000313" key="3">
    <source>
        <dbReference type="Proteomes" id="UP001168098"/>
    </source>
</evidence>
<dbReference type="GO" id="GO:0016020">
    <property type="term" value="C:membrane"/>
    <property type="evidence" value="ECO:0007669"/>
    <property type="project" value="TreeGrafter"/>
</dbReference>
<reference evidence="2 3" key="1">
    <citation type="journal article" date="2023" name="BMC Biotechnol.">
        <title>Vitis rotundifolia cv Carlos genome sequencing.</title>
        <authorList>
            <person name="Huff M."/>
            <person name="Hulse-Kemp A."/>
            <person name="Scheffler B."/>
            <person name="Youngblood R."/>
            <person name="Simpson S."/>
            <person name="Babiker E."/>
            <person name="Staton M."/>
        </authorList>
    </citation>
    <scope>NUCLEOTIDE SEQUENCE [LARGE SCALE GENOMIC DNA]</scope>
    <source>
        <tissue evidence="2">Leaf</tissue>
    </source>
</reference>
<dbReference type="EMBL" id="JARBHA010000007">
    <property type="protein sequence ID" value="KAJ9696094.1"/>
    <property type="molecule type" value="Genomic_DNA"/>
</dbReference>
<gene>
    <name evidence="2" type="ORF">PVL29_008375</name>
</gene>
<proteinExistence type="predicted"/>
<dbReference type="PANTHER" id="PTHR24177:SF103">
    <property type="entry name" value="PGG DOMAIN-CONTAINING PROTEIN"/>
    <property type="match status" value="1"/>
</dbReference>
<dbReference type="Pfam" id="PF13962">
    <property type="entry name" value="PGG"/>
    <property type="match status" value="1"/>
</dbReference>
<evidence type="ECO:0000313" key="2">
    <source>
        <dbReference type="EMBL" id="KAJ9696094.1"/>
    </source>
</evidence>
<organism evidence="2 3">
    <name type="scientific">Vitis rotundifolia</name>
    <name type="common">Muscadine grape</name>
    <dbReference type="NCBI Taxonomy" id="103349"/>
    <lineage>
        <taxon>Eukaryota</taxon>
        <taxon>Viridiplantae</taxon>
        <taxon>Streptophyta</taxon>
        <taxon>Embryophyta</taxon>
        <taxon>Tracheophyta</taxon>
        <taxon>Spermatophyta</taxon>
        <taxon>Magnoliopsida</taxon>
        <taxon>eudicotyledons</taxon>
        <taxon>Gunneridae</taxon>
        <taxon>Pentapetalae</taxon>
        <taxon>rosids</taxon>
        <taxon>Vitales</taxon>
        <taxon>Vitaceae</taxon>
        <taxon>Viteae</taxon>
        <taxon>Vitis</taxon>
    </lineage>
</organism>
<dbReference type="InterPro" id="IPR026961">
    <property type="entry name" value="PGG_dom"/>
</dbReference>
<accession>A0AA38ZW18</accession>